<dbReference type="InterPro" id="IPR013087">
    <property type="entry name" value="Znf_C2H2_type"/>
</dbReference>
<reference evidence="3 4" key="1">
    <citation type="submission" date="2014-04" db="EMBL/GenBank/DDBJ databases">
        <authorList>
            <consortium name="DOE Joint Genome Institute"/>
            <person name="Kuo A."/>
            <person name="Gay G."/>
            <person name="Dore J."/>
            <person name="Kohler A."/>
            <person name="Nagy L.G."/>
            <person name="Floudas D."/>
            <person name="Copeland A."/>
            <person name="Barry K.W."/>
            <person name="Cichocki N."/>
            <person name="Veneault-Fourrey C."/>
            <person name="LaButti K."/>
            <person name="Lindquist E.A."/>
            <person name="Lipzen A."/>
            <person name="Lundell T."/>
            <person name="Morin E."/>
            <person name="Murat C."/>
            <person name="Sun H."/>
            <person name="Tunlid A."/>
            <person name="Henrissat B."/>
            <person name="Grigoriev I.V."/>
            <person name="Hibbett D.S."/>
            <person name="Martin F."/>
            <person name="Nordberg H.P."/>
            <person name="Cantor M.N."/>
            <person name="Hua S.X."/>
        </authorList>
    </citation>
    <scope>NUCLEOTIDE SEQUENCE [LARGE SCALE GENOMIC DNA]</scope>
    <source>
        <strain evidence="4">h7</strain>
    </source>
</reference>
<keyword evidence="4" id="KW-1185">Reference proteome</keyword>
<proteinExistence type="predicted"/>
<dbReference type="STRING" id="686832.A0A0C2YZI4"/>
<name>A0A0C2YZI4_HEBCY</name>
<evidence type="ECO:0000259" key="2">
    <source>
        <dbReference type="PROSITE" id="PS00028"/>
    </source>
</evidence>
<feature type="domain" description="C2H2-type" evidence="2">
    <location>
        <begin position="12"/>
        <end position="35"/>
    </location>
</feature>
<evidence type="ECO:0000313" key="4">
    <source>
        <dbReference type="Proteomes" id="UP000053424"/>
    </source>
</evidence>
<feature type="compositionally biased region" description="Polar residues" evidence="1">
    <location>
        <begin position="429"/>
        <end position="466"/>
    </location>
</feature>
<feature type="region of interest" description="Disordered" evidence="1">
    <location>
        <begin position="165"/>
        <end position="326"/>
    </location>
</feature>
<feature type="region of interest" description="Disordered" evidence="1">
    <location>
        <begin position="346"/>
        <end position="466"/>
    </location>
</feature>
<evidence type="ECO:0000313" key="3">
    <source>
        <dbReference type="EMBL" id="KIM46387.1"/>
    </source>
</evidence>
<sequence>MDVPSQVHIYSCKWAWCRSVFEEHPSLVHHVVHDHARRSIPVRRRDIPMIRRVEEGSGESLKISYMMDRTGSSTQDSQKPMSQGSQINPPTSSLPSPPKSSPVNHSSPLPVEPLRGNVDPQSPSSSVVNQQKLHHSAGSGTNAFVRPATPDITLRSQVVESTPTFASLSSPADSPAPLPVPNSPAFSSLVSSKKRKLVFDLPENATPNHSRSHPLSQSSISQSSTGSQMSVEHQLTQSLEEADEDVSDRDAMGEHEDDIPEFPLTGSDSDGSHSQLNSFAVHVHKPKSCSPTIPHPSQPEFDSTAPQQLCSPPPLVSPTFAVSTPQRQNWYQSAVVRKRNKNAEAEEGLVKLATPSPSKSDASASQASDRRSRTPRSRPSSKPKKFRSGTLQIKTVASLPEPIPEGSETFEPLPDQDQTMSQDLVEADVNNSPQSYMDLDSQSTQDYSYPPLQTQAPYQSQYLSQF</sequence>
<feature type="compositionally biased region" description="Polar residues" evidence="1">
    <location>
        <begin position="70"/>
        <end position="88"/>
    </location>
</feature>
<organism evidence="3 4">
    <name type="scientific">Hebeloma cylindrosporum</name>
    <dbReference type="NCBI Taxonomy" id="76867"/>
    <lineage>
        <taxon>Eukaryota</taxon>
        <taxon>Fungi</taxon>
        <taxon>Dikarya</taxon>
        <taxon>Basidiomycota</taxon>
        <taxon>Agaricomycotina</taxon>
        <taxon>Agaricomycetes</taxon>
        <taxon>Agaricomycetidae</taxon>
        <taxon>Agaricales</taxon>
        <taxon>Agaricineae</taxon>
        <taxon>Hymenogastraceae</taxon>
        <taxon>Hebeloma</taxon>
    </lineage>
</organism>
<accession>A0A0C2YZI4</accession>
<dbReference type="Proteomes" id="UP000053424">
    <property type="component" value="Unassembled WGS sequence"/>
</dbReference>
<feature type="compositionally biased region" description="Low complexity" evidence="1">
    <location>
        <begin position="213"/>
        <end position="230"/>
    </location>
</feature>
<feature type="compositionally biased region" description="Polar residues" evidence="1">
    <location>
        <begin position="266"/>
        <end position="278"/>
    </location>
</feature>
<gene>
    <name evidence="3" type="ORF">M413DRAFT_441479</name>
</gene>
<evidence type="ECO:0000256" key="1">
    <source>
        <dbReference type="SAM" id="MobiDB-lite"/>
    </source>
</evidence>
<dbReference type="OrthoDB" id="3270241at2759"/>
<dbReference type="PROSITE" id="PS00028">
    <property type="entry name" value="ZINC_FINGER_C2H2_1"/>
    <property type="match status" value="1"/>
</dbReference>
<feature type="compositionally biased region" description="Low complexity" evidence="1">
    <location>
        <begin position="117"/>
        <end position="131"/>
    </location>
</feature>
<feature type="compositionally biased region" description="Low complexity" evidence="1">
    <location>
        <begin position="355"/>
        <end position="367"/>
    </location>
</feature>
<dbReference type="AlphaFoldDB" id="A0A0C2YZI4"/>
<protein>
    <recommendedName>
        <fullName evidence="2">C2H2-type domain-containing protein</fullName>
    </recommendedName>
</protein>
<dbReference type="HOGENOM" id="CLU_586665_0_0_1"/>
<feature type="compositionally biased region" description="Basic residues" evidence="1">
    <location>
        <begin position="373"/>
        <end position="387"/>
    </location>
</feature>
<reference evidence="4" key="2">
    <citation type="submission" date="2015-01" db="EMBL/GenBank/DDBJ databases">
        <title>Evolutionary Origins and Diversification of the Mycorrhizal Mutualists.</title>
        <authorList>
            <consortium name="DOE Joint Genome Institute"/>
            <consortium name="Mycorrhizal Genomics Consortium"/>
            <person name="Kohler A."/>
            <person name="Kuo A."/>
            <person name="Nagy L.G."/>
            <person name="Floudas D."/>
            <person name="Copeland A."/>
            <person name="Barry K.W."/>
            <person name="Cichocki N."/>
            <person name="Veneault-Fourrey C."/>
            <person name="LaButti K."/>
            <person name="Lindquist E.A."/>
            <person name="Lipzen A."/>
            <person name="Lundell T."/>
            <person name="Morin E."/>
            <person name="Murat C."/>
            <person name="Riley R."/>
            <person name="Ohm R."/>
            <person name="Sun H."/>
            <person name="Tunlid A."/>
            <person name="Henrissat B."/>
            <person name="Grigoriev I.V."/>
            <person name="Hibbett D.S."/>
            <person name="Martin F."/>
        </authorList>
    </citation>
    <scope>NUCLEOTIDE SEQUENCE [LARGE SCALE GENOMIC DNA]</scope>
    <source>
        <strain evidence="4">h7</strain>
    </source>
</reference>
<dbReference type="EMBL" id="KN831771">
    <property type="protein sequence ID" value="KIM46387.1"/>
    <property type="molecule type" value="Genomic_DNA"/>
</dbReference>
<feature type="compositionally biased region" description="Polar residues" evidence="1">
    <location>
        <begin position="300"/>
        <end position="310"/>
    </location>
</feature>
<feature type="region of interest" description="Disordered" evidence="1">
    <location>
        <begin position="69"/>
        <end position="146"/>
    </location>
</feature>